<organism evidence="7 8">
    <name type="scientific">Candidatus Rikenella faecigallinarum</name>
    <dbReference type="NCBI Taxonomy" id="2838745"/>
    <lineage>
        <taxon>Bacteria</taxon>
        <taxon>Pseudomonadati</taxon>
        <taxon>Bacteroidota</taxon>
        <taxon>Bacteroidia</taxon>
        <taxon>Bacteroidales</taxon>
        <taxon>Rikenellaceae</taxon>
        <taxon>Rikenella</taxon>
    </lineage>
</organism>
<dbReference type="PANTHER" id="PTHR30250">
    <property type="entry name" value="PST FAMILY PREDICTED COLANIC ACID TRANSPORTER"/>
    <property type="match status" value="1"/>
</dbReference>
<evidence type="ECO:0000313" key="8">
    <source>
        <dbReference type="Proteomes" id="UP000823926"/>
    </source>
</evidence>
<dbReference type="EMBL" id="DXHL01000004">
    <property type="protein sequence ID" value="HIW09947.1"/>
    <property type="molecule type" value="Genomic_DNA"/>
</dbReference>
<evidence type="ECO:0000256" key="2">
    <source>
        <dbReference type="ARBA" id="ARBA00022475"/>
    </source>
</evidence>
<evidence type="ECO:0000256" key="6">
    <source>
        <dbReference type="SAM" id="Phobius"/>
    </source>
</evidence>
<feature type="transmembrane region" description="Helical" evidence="6">
    <location>
        <begin position="378"/>
        <end position="395"/>
    </location>
</feature>
<dbReference type="InterPro" id="IPR044550">
    <property type="entry name" value="WzxE"/>
</dbReference>
<evidence type="ECO:0000256" key="3">
    <source>
        <dbReference type="ARBA" id="ARBA00022692"/>
    </source>
</evidence>
<accession>A0A9D1TXE9</accession>
<feature type="transmembrane region" description="Helical" evidence="6">
    <location>
        <begin position="263"/>
        <end position="286"/>
    </location>
</feature>
<feature type="transmembrane region" description="Helical" evidence="6">
    <location>
        <begin position="431"/>
        <end position="449"/>
    </location>
</feature>
<feature type="transmembrane region" description="Helical" evidence="6">
    <location>
        <begin position="185"/>
        <end position="204"/>
    </location>
</feature>
<evidence type="ECO:0000256" key="1">
    <source>
        <dbReference type="ARBA" id="ARBA00004651"/>
    </source>
</evidence>
<gene>
    <name evidence="7" type="ORF">H9888_00450</name>
</gene>
<name>A0A9D1TXE9_9BACT</name>
<feature type="transmembrane region" description="Helical" evidence="6">
    <location>
        <begin position="401"/>
        <end position="419"/>
    </location>
</feature>
<keyword evidence="3 6" id="KW-0812">Transmembrane</keyword>
<sequence>MSEQQSSYRQIFKATSIFGGVQVFNILVSIVRSKVAALFLGTEGFGIVGLFNSTLDMVRNITSLGINQSAVRDISEAAGCEDEGHVRSTVTMVRFWYWITGFLGMFVVLVLSPYLSEWTFGNRDYTWSFVFLSVIPLLTSISAGQLAILQGLRQLKRLALSNLYGGAIGLVFLIPFYYYWGIRGIVPYLIVASLISLLLSWYYVRRLRIASVVQSWRTNLRSGTHMMKLGIMLTLAGTLGTGVGYLIRIFISRTGGLDDVGLFTAGFSLIDTYIGLVFTAMGTDFYPRLSAVNRDNAAVSQLVNHQAEVGVLILSPMLVAFMLFAPVVLTILYSSKFVPITGMIQWAILGVLLKASSWPMAFVLLAKAETKLYFIQEVFFNFYNLLFIILGYYWFGLVGLGIGSCVVQLAILIQICTVVGYKYGISFVRDYFRVLLPCYVLCVFMFGVVRFCPTFWGYVAGIPLIVLSCWFTYRELDKRIGIKAIIKSKLRRE</sequence>
<keyword evidence="4 6" id="KW-1133">Transmembrane helix</keyword>
<feature type="transmembrane region" description="Helical" evidence="6">
    <location>
        <begin position="225"/>
        <end position="251"/>
    </location>
</feature>
<comment type="subcellular location">
    <subcellularLocation>
        <location evidence="1">Cell membrane</location>
        <topology evidence="1">Multi-pass membrane protein</topology>
    </subcellularLocation>
</comment>
<feature type="transmembrane region" description="Helical" evidence="6">
    <location>
        <begin position="307"/>
        <end position="332"/>
    </location>
</feature>
<feature type="transmembrane region" description="Helical" evidence="6">
    <location>
        <begin position="344"/>
        <end position="366"/>
    </location>
</feature>
<dbReference type="PANTHER" id="PTHR30250:SF11">
    <property type="entry name" value="O-ANTIGEN TRANSPORTER-RELATED"/>
    <property type="match status" value="1"/>
</dbReference>
<dbReference type="Proteomes" id="UP000823926">
    <property type="component" value="Unassembled WGS sequence"/>
</dbReference>
<evidence type="ECO:0000256" key="5">
    <source>
        <dbReference type="ARBA" id="ARBA00023136"/>
    </source>
</evidence>
<keyword evidence="2" id="KW-1003">Cell membrane</keyword>
<evidence type="ECO:0000313" key="7">
    <source>
        <dbReference type="EMBL" id="HIW09947.1"/>
    </source>
</evidence>
<feature type="transmembrane region" description="Helical" evidence="6">
    <location>
        <begin position="95"/>
        <end position="115"/>
    </location>
</feature>
<dbReference type="Pfam" id="PF01943">
    <property type="entry name" value="Polysacc_synt"/>
    <property type="match status" value="1"/>
</dbReference>
<dbReference type="AlphaFoldDB" id="A0A9D1TXE9"/>
<comment type="caution">
    <text evidence="7">The sequence shown here is derived from an EMBL/GenBank/DDBJ whole genome shotgun (WGS) entry which is preliminary data.</text>
</comment>
<feature type="transmembrane region" description="Helical" evidence="6">
    <location>
        <begin position="127"/>
        <end position="149"/>
    </location>
</feature>
<reference evidence="7" key="1">
    <citation type="journal article" date="2021" name="PeerJ">
        <title>Extensive microbial diversity within the chicken gut microbiome revealed by metagenomics and culture.</title>
        <authorList>
            <person name="Gilroy R."/>
            <person name="Ravi A."/>
            <person name="Getino M."/>
            <person name="Pursley I."/>
            <person name="Horton D.L."/>
            <person name="Alikhan N.F."/>
            <person name="Baker D."/>
            <person name="Gharbi K."/>
            <person name="Hall N."/>
            <person name="Watson M."/>
            <person name="Adriaenssens E.M."/>
            <person name="Foster-Nyarko E."/>
            <person name="Jarju S."/>
            <person name="Secka A."/>
            <person name="Antonio M."/>
            <person name="Oren A."/>
            <person name="Chaudhuri R.R."/>
            <person name="La Ragione R."/>
            <person name="Hildebrand F."/>
            <person name="Pallen M.J."/>
        </authorList>
    </citation>
    <scope>NUCLEOTIDE SEQUENCE</scope>
    <source>
        <strain evidence="7">ChiBcec15-1070</strain>
    </source>
</reference>
<dbReference type="GO" id="GO:0009246">
    <property type="term" value="P:enterobacterial common antigen biosynthetic process"/>
    <property type="evidence" value="ECO:0007669"/>
    <property type="project" value="InterPro"/>
</dbReference>
<dbReference type="InterPro" id="IPR002797">
    <property type="entry name" value="Polysacc_synth"/>
</dbReference>
<feature type="transmembrane region" description="Helical" evidence="6">
    <location>
        <begin position="161"/>
        <end position="179"/>
    </location>
</feature>
<feature type="transmembrane region" description="Helical" evidence="6">
    <location>
        <begin position="455"/>
        <end position="473"/>
    </location>
</feature>
<keyword evidence="5 6" id="KW-0472">Membrane</keyword>
<evidence type="ECO:0000256" key="4">
    <source>
        <dbReference type="ARBA" id="ARBA00022989"/>
    </source>
</evidence>
<proteinExistence type="predicted"/>
<dbReference type="InterPro" id="IPR050833">
    <property type="entry name" value="Poly_Biosynth_Transport"/>
</dbReference>
<dbReference type="CDD" id="cd13125">
    <property type="entry name" value="MATE_like_10"/>
    <property type="match status" value="1"/>
</dbReference>
<reference evidence="7" key="2">
    <citation type="submission" date="2021-04" db="EMBL/GenBank/DDBJ databases">
        <authorList>
            <person name="Gilroy R."/>
        </authorList>
    </citation>
    <scope>NUCLEOTIDE SEQUENCE</scope>
    <source>
        <strain evidence="7">ChiBcec15-1070</strain>
    </source>
</reference>
<protein>
    <submittedName>
        <fullName evidence="7">O-antigen translocase</fullName>
    </submittedName>
</protein>
<dbReference type="GO" id="GO:0005886">
    <property type="term" value="C:plasma membrane"/>
    <property type="evidence" value="ECO:0007669"/>
    <property type="project" value="UniProtKB-SubCell"/>
</dbReference>